<dbReference type="PANTHER" id="PTHR43463">
    <property type="entry name" value="NICOTINATE-NUCLEOTIDE--DIMETHYLBENZIMIDAZOLE PHOSPHORIBOSYLTRANSFERASE"/>
    <property type="match status" value="1"/>
</dbReference>
<dbReference type="CDD" id="cd02439">
    <property type="entry name" value="DMB-PRT_CobT"/>
    <property type="match status" value="1"/>
</dbReference>
<dbReference type="InterPro" id="IPR017846">
    <property type="entry name" value="Nict_dMeBzImd_PRibTrfase_bact"/>
</dbReference>
<name>A0A0E9N612_9BACT</name>
<dbReference type="Pfam" id="PF02277">
    <property type="entry name" value="DBI_PRT"/>
    <property type="match status" value="1"/>
</dbReference>
<evidence type="ECO:0000256" key="2">
    <source>
        <dbReference type="ARBA" id="ARBA00007110"/>
    </source>
</evidence>
<dbReference type="GO" id="GO:0008939">
    <property type="term" value="F:nicotinate-nucleotide-dimethylbenzimidazole phosphoribosyltransferase activity"/>
    <property type="evidence" value="ECO:0007669"/>
    <property type="project" value="UniProtKB-UniRule"/>
</dbReference>
<sequence>MKTIIDDKTKPVGSLGLLEDIALQIGKIQLSDAPEIRKPHIIVFAGDHGIAATGKVNPYPQEITALMVENFLRGGAAINVFCRQNNIGLTIADSGVNADLSAWNNHPQFIAAKTGWGTNNYEDGPAMSFQETEQAIAAGRAIIDNIASTGCNTIGFGEMGIGNSSSASLLMAAMLHLPLEKTVGRGTGASDEQLRVKLDTLKQVMKKHQGVVTLQSPLKTLQYFGGYEIAMMTGAYLAAAKKRMVIVVDGFIATAALLVAREIDPEVTDCCIYAHCSGEQGHHRMLHHLGARPLLNLGLRLGEGTGSALAMPLIESAVRFVKEMATLSSLVAKTGIPT</sequence>
<evidence type="ECO:0000256" key="9">
    <source>
        <dbReference type="NCBIfam" id="TIGR03160"/>
    </source>
</evidence>
<dbReference type="NCBIfam" id="NF000996">
    <property type="entry name" value="PRK00105.1"/>
    <property type="match status" value="1"/>
</dbReference>
<dbReference type="NCBIfam" id="TIGR03160">
    <property type="entry name" value="cobT_DBIPRT"/>
    <property type="match status" value="1"/>
</dbReference>
<dbReference type="InterPro" id="IPR023195">
    <property type="entry name" value="Nict_dMeBzImd_PRibTrfase_N"/>
</dbReference>
<gene>
    <name evidence="10" type="primary">cobT</name>
    <name evidence="10" type="ORF">FPE01S_04_03840</name>
</gene>
<evidence type="ECO:0000313" key="11">
    <source>
        <dbReference type="Proteomes" id="UP000033121"/>
    </source>
</evidence>
<evidence type="ECO:0000256" key="8">
    <source>
        <dbReference type="ARBA" id="ARBA00047340"/>
    </source>
</evidence>
<keyword evidence="6 10" id="KW-0328">Glycosyltransferase</keyword>
<organism evidence="10 11">
    <name type="scientific">Flavihumibacter petaseus NBRC 106054</name>
    <dbReference type="NCBI Taxonomy" id="1220578"/>
    <lineage>
        <taxon>Bacteria</taxon>
        <taxon>Pseudomonadati</taxon>
        <taxon>Bacteroidota</taxon>
        <taxon>Chitinophagia</taxon>
        <taxon>Chitinophagales</taxon>
        <taxon>Chitinophagaceae</taxon>
        <taxon>Flavihumibacter</taxon>
    </lineage>
</organism>
<accession>A0A0E9N612</accession>
<dbReference type="SUPFAM" id="SSF52733">
    <property type="entry name" value="Nicotinate mononucleotide:5,6-dimethylbenzimidazole phosphoribosyltransferase (CobT)"/>
    <property type="match status" value="1"/>
</dbReference>
<dbReference type="Gene3D" id="3.40.50.10210">
    <property type="match status" value="1"/>
</dbReference>
<comment type="caution">
    <text evidence="10">The sequence shown here is derived from an EMBL/GenBank/DDBJ whole genome shotgun (WGS) entry which is preliminary data.</text>
</comment>
<evidence type="ECO:0000256" key="3">
    <source>
        <dbReference type="ARBA" id="ARBA00011991"/>
    </source>
</evidence>
<dbReference type="Proteomes" id="UP000033121">
    <property type="component" value="Unassembled WGS sequence"/>
</dbReference>
<keyword evidence="11" id="KW-1185">Reference proteome</keyword>
<dbReference type="PANTHER" id="PTHR43463:SF1">
    <property type="entry name" value="NICOTINATE-NUCLEOTIDE--DIMETHYLBENZIMIDAZOLE PHOSPHORIBOSYLTRANSFERASE"/>
    <property type="match status" value="1"/>
</dbReference>
<dbReference type="UniPathway" id="UPA00061">
    <property type="reaction ID" value="UER00516"/>
</dbReference>
<dbReference type="EMBL" id="BBWV01000004">
    <property type="protein sequence ID" value="GAO45141.1"/>
    <property type="molecule type" value="Genomic_DNA"/>
</dbReference>
<evidence type="ECO:0000256" key="5">
    <source>
        <dbReference type="ARBA" id="ARBA00022573"/>
    </source>
</evidence>
<comment type="catalytic activity">
    <reaction evidence="8">
        <text>5,6-dimethylbenzimidazole + nicotinate beta-D-ribonucleotide = alpha-ribazole 5'-phosphate + nicotinate + H(+)</text>
        <dbReference type="Rhea" id="RHEA:11196"/>
        <dbReference type="ChEBI" id="CHEBI:15378"/>
        <dbReference type="ChEBI" id="CHEBI:15890"/>
        <dbReference type="ChEBI" id="CHEBI:32544"/>
        <dbReference type="ChEBI" id="CHEBI:57502"/>
        <dbReference type="ChEBI" id="CHEBI:57918"/>
        <dbReference type="EC" id="2.4.2.21"/>
    </reaction>
</comment>
<protein>
    <recommendedName>
        <fullName evidence="4 9">Nicotinate-nucleotide--dimethylbenzimidazole phosphoribosyltransferase</fullName>
        <ecNumber evidence="3 9">2.4.2.21</ecNumber>
    </recommendedName>
</protein>
<comment type="similarity">
    <text evidence="2">Belongs to the CobT family.</text>
</comment>
<dbReference type="InterPro" id="IPR003200">
    <property type="entry name" value="Nict_dMeBzImd_PRibTrfase"/>
</dbReference>
<comment type="pathway">
    <text evidence="1">Nucleoside biosynthesis; alpha-ribazole biosynthesis; alpha-ribazole from 5,6-dimethylbenzimidazole: step 1/2.</text>
</comment>
<dbReference type="OrthoDB" id="9781491at2"/>
<dbReference type="STRING" id="1220578.FPE01S_04_03840"/>
<dbReference type="GO" id="GO:0009236">
    <property type="term" value="P:cobalamin biosynthetic process"/>
    <property type="evidence" value="ECO:0007669"/>
    <property type="project" value="UniProtKB-UniRule"/>
</dbReference>
<evidence type="ECO:0000256" key="4">
    <source>
        <dbReference type="ARBA" id="ARBA00015486"/>
    </source>
</evidence>
<dbReference type="AlphaFoldDB" id="A0A0E9N612"/>
<proteinExistence type="inferred from homology"/>
<evidence type="ECO:0000256" key="6">
    <source>
        <dbReference type="ARBA" id="ARBA00022676"/>
    </source>
</evidence>
<evidence type="ECO:0000256" key="1">
    <source>
        <dbReference type="ARBA" id="ARBA00005049"/>
    </source>
</evidence>
<dbReference type="InterPro" id="IPR036087">
    <property type="entry name" value="Nict_dMeBzImd_PRibTrfase_sf"/>
</dbReference>
<keyword evidence="7 10" id="KW-0808">Transferase</keyword>
<reference evidence="10 11" key="1">
    <citation type="submission" date="2015-04" db="EMBL/GenBank/DDBJ databases">
        <title>Whole genome shotgun sequence of Flavihumibacter petaseus NBRC 106054.</title>
        <authorList>
            <person name="Miyazawa S."/>
            <person name="Hosoyama A."/>
            <person name="Hashimoto M."/>
            <person name="Noguchi M."/>
            <person name="Tsuchikane K."/>
            <person name="Ohji S."/>
            <person name="Yamazoe A."/>
            <person name="Ichikawa N."/>
            <person name="Kimura A."/>
            <person name="Fujita N."/>
        </authorList>
    </citation>
    <scope>NUCLEOTIDE SEQUENCE [LARGE SCALE GENOMIC DNA]</scope>
    <source>
        <strain evidence="10 11">NBRC 106054</strain>
    </source>
</reference>
<keyword evidence="5" id="KW-0169">Cobalamin biosynthesis</keyword>
<evidence type="ECO:0000313" key="10">
    <source>
        <dbReference type="EMBL" id="GAO45141.1"/>
    </source>
</evidence>
<dbReference type="RefSeq" id="WP_046371106.1">
    <property type="nucleotide sequence ID" value="NZ_BBWV01000004.1"/>
</dbReference>
<dbReference type="FunFam" id="3.40.50.10210:FF:000001">
    <property type="entry name" value="Nicotinate-nucleotide--dimethylbenzimidazole phosphoribosyltransferase"/>
    <property type="match status" value="1"/>
</dbReference>
<dbReference type="Gene3D" id="1.10.1610.10">
    <property type="match status" value="1"/>
</dbReference>
<evidence type="ECO:0000256" key="7">
    <source>
        <dbReference type="ARBA" id="ARBA00022679"/>
    </source>
</evidence>
<dbReference type="EC" id="2.4.2.21" evidence="3 9"/>